<sequence>MAQEELARITASASRRVIGVGSMMGLGALVVYVALSTPEMALGWKAVLVALGIVGLVLAQLMWQSTGHVLILTEEALTDSDGTVVARLENVAKVDRGMFAMKPSNGFLVILKEPGPRAWRPGLWWRLGRRVAVGGVTAGSQTRPVADVMIHLLHNRDNG</sequence>
<protein>
    <submittedName>
        <fullName evidence="3">Uncharacterized protein</fullName>
    </submittedName>
</protein>
<accession>A0A239DXX6</accession>
<keyword evidence="1" id="KW-1133">Transmembrane helix</keyword>
<name>A0A239DXX6_9RHOB</name>
<dbReference type="Proteomes" id="UP000198440">
    <property type="component" value="Unassembled WGS sequence"/>
</dbReference>
<dbReference type="RefSeq" id="WP_089277451.1">
    <property type="nucleotide sequence ID" value="NZ_CP022540.1"/>
</dbReference>
<feature type="transmembrane region" description="Helical" evidence="1">
    <location>
        <begin position="17"/>
        <end position="35"/>
    </location>
</feature>
<organism evidence="3 4">
    <name type="scientific">Antarctobacter heliothermus</name>
    <dbReference type="NCBI Taxonomy" id="74033"/>
    <lineage>
        <taxon>Bacteria</taxon>
        <taxon>Pseudomonadati</taxon>
        <taxon>Pseudomonadota</taxon>
        <taxon>Alphaproteobacteria</taxon>
        <taxon>Rhodobacterales</taxon>
        <taxon>Roseobacteraceae</taxon>
        <taxon>Antarctobacter</taxon>
    </lineage>
</organism>
<dbReference type="KEGG" id="aht:ANTHELSMS3_02198"/>
<dbReference type="Proteomes" id="UP000203589">
    <property type="component" value="Chromosome"/>
</dbReference>
<evidence type="ECO:0000313" key="3">
    <source>
        <dbReference type="EMBL" id="SNS36573.1"/>
    </source>
</evidence>
<dbReference type="AlphaFoldDB" id="A0A239DXX6"/>
<reference evidence="2 5" key="2">
    <citation type="submission" date="2017-07" db="EMBL/GenBank/DDBJ databases">
        <title>Genome Sequence of Antarctobacter heliothermus Strain SMS3 Isolated from a culture of the Diatom Skeletonema marinoi.</title>
        <authorList>
            <person name="Topel M."/>
            <person name="Pinder M.I.M."/>
            <person name="Johansson O.N."/>
            <person name="Kourtchenko O."/>
            <person name="Godhe A."/>
            <person name="Clarke A.K."/>
        </authorList>
    </citation>
    <scope>NUCLEOTIDE SEQUENCE [LARGE SCALE GENOMIC DNA]</scope>
    <source>
        <strain evidence="2 5">SMS3</strain>
    </source>
</reference>
<keyword evidence="1" id="KW-0812">Transmembrane</keyword>
<reference evidence="3 4" key="1">
    <citation type="submission" date="2017-06" db="EMBL/GenBank/DDBJ databases">
        <authorList>
            <person name="Kim H.J."/>
            <person name="Triplett B.A."/>
        </authorList>
    </citation>
    <scope>NUCLEOTIDE SEQUENCE [LARGE SCALE GENOMIC DNA]</scope>
    <source>
        <strain evidence="3 4">DSM 11445</strain>
    </source>
</reference>
<gene>
    <name evidence="2" type="ORF">ANTHELSMS3_02198</name>
    <name evidence="3" type="ORF">SAMN04488078_101255</name>
</gene>
<evidence type="ECO:0000256" key="1">
    <source>
        <dbReference type="SAM" id="Phobius"/>
    </source>
</evidence>
<dbReference type="EMBL" id="FZON01000012">
    <property type="protein sequence ID" value="SNS36573.1"/>
    <property type="molecule type" value="Genomic_DNA"/>
</dbReference>
<evidence type="ECO:0000313" key="4">
    <source>
        <dbReference type="Proteomes" id="UP000198440"/>
    </source>
</evidence>
<evidence type="ECO:0000313" key="2">
    <source>
        <dbReference type="EMBL" id="ASP20876.1"/>
    </source>
</evidence>
<evidence type="ECO:0000313" key="5">
    <source>
        <dbReference type="Proteomes" id="UP000203589"/>
    </source>
</evidence>
<dbReference type="EMBL" id="CP022540">
    <property type="protein sequence ID" value="ASP20876.1"/>
    <property type="molecule type" value="Genomic_DNA"/>
</dbReference>
<keyword evidence="1" id="KW-0472">Membrane</keyword>
<dbReference type="OrthoDB" id="7862519at2"/>
<keyword evidence="5" id="KW-1185">Reference proteome</keyword>
<feature type="transmembrane region" description="Helical" evidence="1">
    <location>
        <begin position="41"/>
        <end position="63"/>
    </location>
</feature>
<proteinExistence type="predicted"/>